<sequence>MDRTPVALLVCAALWGAPSSAFFQDLLLPLHEAKQALLHPPQPYPQPQPVPQYPPQYPPQYSYQQQHRRSMYDAPVQQGYAYTRPAVYQQWVQPATQPRPLSYDVGTAYSYGGSNPFSTFWQQQSSWLPQGLPWLSNRQQLQVQPQVQQVQQVQPLSAVAAAQQPQLVAQPAPPAAQPQPPLQGIWGFLPWSGNYQAASGTGGNNPVISFFQNQASLLPWNQQGHQVAARPVVYTTPLAPSPAAGHAGHGQGAASLQLPADLPVATLSASSASSSLPSDGQDVKPDGLVLDDIVTVQSLSDNGIRRIHQDGTPCA</sequence>
<dbReference type="AlphaFoldDB" id="A0AAV7XDS4"/>
<name>A0AAV7XDS4_9NEOP</name>
<proteinExistence type="predicted"/>
<feature type="chain" id="PRO_5043339199" evidence="1">
    <location>
        <begin position="22"/>
        <end position="315"/>
    </location>
</feature>
<keyword evidence="1" id="KW-0732">Signal</keyword>
<accession>A0AAV7XDS4</accession>
<protein>
    <submittedName>
        <fullName evidence="2">Uncharacterized protein</fullName>
    </submittedName>
</protein>
<keyword evidence="3" id="KW-1185">Reference proteome</keyword>
<reference evidence="2" key="1">
    <citation type="submission" date="2022-12" db="EMBL/GenBank/DDBJ databases">
        <title>Chromosome-level genome assembly of the bean flower thrips Megalurothrips usitatus.</title>
        <authorList>
            <person name="Ma L."/>
            <person name="Liu Q."/>
            <person name="Li H."/>
            <person name="Cai W."/>
        </authorList>
    </citation>
    <scope>NUCLEOTIDE SEQUENCE</scope>
    <source>
        <strain evidence="2">Cailab_2022a</strain>
    </source>
</reference>
<feature type="signal peptide" evidence="1">
    <location>
        <begin position="1"/>
        <end position="21"/>
    </location>
</feature>
<dbReference type="Proteomes" id="UP001075354">
    <property type="component" value="Chromosome 9"/>
</dbReference>
<evidence type="ECO:0000256" key="1">
    <source>
        <dbReference type="SAM" id="SignalP"/>
    </source>
</evidence>
<organism evidence="2 3">
    <name type="scientific">Megalurothrips usitatus</name>
    <name type="common">bean blossom thrips</name>
    <dbReference type="NCBI Taxonomy" id="439358"/>
    <lineage>
        <taxon>Eukaryota</taxon>
        <taxon>Metazoa</taxon>
        <taxon>Ecdysozoa</taxon>
        <taxon>Arthropoda</taxon>
        <taxon>Hexapoda</taxon>
        <taxon>Insecta</taxon>
        <taxon>Pterygota</taxon>
        <taxon>Neoptera</taxon>
        <taxon>Paraneoptera</taxon>
        <taxon>Thysanoptera</taxon>
        <taxon>Terebrantia</taxon>
        <taxon>Thripoidea</taxon>
        <taxon>Thripidae</taxon>
        <taxon>Megalurothrips</taxon>
    </lineage>
</organism>
<evidence type="ECO:0000313" key="2">
    <source>
        <dbReference type="EMBL" id="KAJ1524176.1"/>
    </source>
</evidence>
<dbReference type="EMBL" id="JAPTSV010000009">
    <property type="protein sequence ID" value="KAJ1524176.1"/>
    <property type="molecule type" value="Genomic_DNA"/>
</dbReference>
<evidence type="ECO:0000313" key="3">
    <source>
        <dbReference type="Proteomes" id="UP001075354"/>
    </source>
</evidence>
<comment type="caution">
    <text evidence="2">The sequence shown here is derived from an EMBL/GenBank/DDBJ whole genome shotgun (WGS) entry which is preliminary data.</text>
</comment>
<gene>
    <name evidence="2" type="ORF">ONE63_010702</name>
</gene>